<dbReference type="STRING" id="41447.ENSSDUP00000007056"/>
<sequence length="87" mass="10169">MVSYFGSKPKAGEKEVAPSHVFMLWYEFCNDFKNTWIRQNKNISKELKEAQENIKKITAEKRVETKKINANSLKERLRQKESSVSSS</sequence>
<proteinExistence type="predicted"/>
<dbReference type="Ensembl" id="ENSSDUT00000007191.1">
    <property type="protein sequence ID" value="ENSSDUP00000007056.1"/>
    <property type="gene ID" value="ENSSDUG00000005191.1"/>
</dbReference>
<dbReference type="GO" id="GO:0045010">
    <property type="term" value="P:actin nucleation"/>
    <property type="evidence" value="ECO:0007669"/>
    <property type="project" value="InterPro"/>
</dbReference>
<organism evidence="2 3">
    <name type="scientific">Seriola dumerili</name>
    <name type="common">Greater amberjack</name>
    <name type="synonym">Caranx dumerili</name>
    <dbReference type="NCBI Taxonomy" id="41447"/>
    <lineage>
        <taxon>Eukaryota</taxon>
        <taxon>Metazoa</taxon>
        <taxon>Chordata</taxon>
        <taxon>Craniata</taxon>
        <taxon>Vertebrata</taxon>
        <taxon>Euteleostomi</taxon>
        <taxon>Actinopterygii</taxon>
        <taxon>Neopterygii</taxon>
        <taxon>Teleostei</taxon>
        <taxon>Neoteleostei</taxon>
        <taxon>Acanthomorphata</taxon>
        <taxon>Carangaria</taxon>
        <taxon>Carangiformes</taxon>
        <taxon>Carangidae</taxon>
        <taxon>Seriola</taxon>
    </lineage>
</organism>
<dbReference type="GeneTree" id="ENSGT00940000154289"/>
<evidence type="ECO:0000256" key="1">
    <source>
        <dbReference type="SAM" id="Coils"/>
    </source>
</evidence>
<evidence type="ECO:0000313" key="3">
    <source>
        <dbReference type="Proteomes" id="UP000261420"/>
    </source>
</evidence>
<dbReference type="GO" id="GO:0008017">
    <property type="term" value="F:microtubule binding"/>
    <property type="evidence" value="ECO:0007669"/>
    <property type="project" value="InterPro"/>
</dbReference>
<dbReference type="Gene3D" id="1.20.58.2220">
    <property type="entry name" value="Formin, FH2 domain"/>
    <property type="match status" value="1"/>
</dbReference>
<feature type="coiled-coil region" evidence="1">
    <location>
        <begin position="33"/>
        <end position="83"/>
    </location>
</feature>
<dbReference type="InterPro" id="IPR001265">
    <property type="entry name" value="Formin_Cappuccino_subfam"/>
</dbReference>
<keyword evidence="1" id="KW-0175">Coiled coil</keyword>
<reference evidence="2" key="2">
    <citation type="submission" date="2025-09" db="UniProtKB">
        <authorList>
            <consortium name="Ensembl"/>
        </authorList>
    </citation>
    <scope>IDENTIFICATION</scope>
</reference>
<dbReference type="SUPFAM" id="SSF101447">
    <property type="entry name" value="Formin homology 2 domain (FH2 domain)"/>
    <property type="match status" value="1"/>
</dbReference>
<dbReference type="GO" id="GO:0005884">
    <property type="term" value="C:actin filament"/>
    <property type="evidence" value="ECO:0007669"/>
    <property type="project" value="InterPro"/>
</dbReference>
<name>A0A3B4TLE3_SERDU</name>
<dbReference type="OMA" id="AWIRQSK"/>
<dbReference type="PRINTS" id="PR00828">
    <property type="entry name" value="FORMIN"/>
</dbReference>
<protein>
    <submittedName>
        <fullName evidence="2">Si:ch1073-209e23.1</fullName>
    </submittedName>
</protein>
<dbReference type="InterPro" id="IPR042201">
    <property type="entry name" value="FH2_Formin_sf"/>
</dbReference>
<keyword evidence="3" id="KW-1185">Reference proteome</keyword>
<dbReference type="Proteomes" id="UP000261420">
    <property type="component" value="Unplaced"/>
</dbReference>
<dbReference type="AlphaFoldDB" id="A0A3B4TLE3"/>
<evidence type="ECO:0000313" key="2">
    <source>
        <dbReference type="Ensembl" id="ENSSDUP00000007056.1"/>
    </source>
</evidence>
<accession>A0A3B4TLE3</accession>
<reference evidence="2" key="1">
    <citation type="submission" date="2025-08" db="UniProtKB">
        <authorList>
            <consortium name="Ensembl"/>
        </authorList>
    </citation>
    <scope>IDENTIFICATION</scope>
</reference>